<dbReference type="Proteomes" id="UP001500305">
    <property type="component" value="Unassembled WGS sequence"/>
</dbReference>
<dbReference type="RefSeq" id="WP_344635685.1">
    <property type="nucleotide sequence ID" value="NZ_BAAATR010000005.1"/>
</dbReference>
<comment type="caution">
    <text evidence="4">The sequence shown here is derived from an EMBL/GenBank/DDBJ whole genome shotgun (WGS) entry which is preliminary data.</text>
</comment>
<evidence type="ECO:0000256" key="1">
    <source>
        <dbReference type="ARBA" id="ARBA00022833"/>
    </source>
</evidence>
<dbReference type="EMBL" id="BAAATR010000005">
    <property type="protein sequence ID" value="GAA2237193.1"/>
    <property type="molecule type" value="Genomic_DNA"/>
</dbReference>
<evidence type="ECO:0000313" key="4">
    <source>
        <dbReference type="EMBL" id="GAA2237193.1"/>
    </source>
</evidence>
<accession>A0ABN3DNN5</accession>
<keyword evidence="1" id="KW-0862">Zinc</keyword>
<evidence type="ECO:0000256" key="3">
    <source>
        <dbReference type="SAM" id="SignalP"/>
    </source>
</evidence>
<dbReference type="PANTHER" id="PTHR12993:SF26">
    <property type="entry name" value="1D-MYO-INOSITOL 2-ACETAMIDO-2-DEOXY-ALPHA-D-GLUCOPYRANOSIDE DEACETYLASE"/>
    <property type="match status" value="1"/>
</dbReference>
<dbReference type="InterPro" id="IPR006311">
    <property type="entry name" value="TAT_signal"/>
</dbReference>
<organism evidence="4 5">
    <name type="scientific">Kitasatospora cystarginea</name>
    <dbReference type="NCBI Taxonomy" id="58350"/>
    <lineage>
        <taxon>Bacteria</taxon>
        <taxon>Bacillati</taxon>
        <taxon>Actinomycetota</taxon>
        <taxon>Actinomycetes</taxon>
        <taxon>Kitasatosporales</taxon>
        <taxon>Streptomycetaceae</taxon>
        <taxon>Kitasatospora</taxon>
    </lineage>
</organism>
<reference evidence="4 5" key="1">
    <citation type="journal article" date="2019" name="Int. J. Syst. Evol. Microbiol.">
        <title>The Global Catalogue of Microorganisms (GCM) 10K type strain sequencing project: providing services to taxonomists for standard genome sequencing and annotation.</title>
        <authorList>
            <consortium name="The Broad Institute Genomics Platform"/>
            <consortium name="The Broad Institute Genome Sequencing Center for Infectious Disease"/>
            <person name="Wu L."/>
            <person name="Ma J."/>
        </authorList>
    </citation>
    <scope>NUCLEOTIDE SEQUENCE [LARGE SCALE GENOMIC DNA]</scope>
    <source>
        <strain evidence="4 5">JCM 7356</strain>
    </source>
</reference>
<feature type="chain" id="PRO_5047240332" evidence="3">
    <location>
        <begin position="25"/>
        <end position="681"/>
    </location>
</feature>
<dbReference type="PROSITE" id="PS51318">
    <property type="entry name" value="TAT"/>
    <property type="match status" value="1"/>
</dbReference>
<dbReference type="SUPFAM" id="SSF89372">
    <property type="entry name" value="Fucose-specific lectin"/>
    <property type="match status" value="1"/>
</dbReference>
<feature type="region of interest" description="Disordered" evidence="2">
    <location>
        <begin position="232"/>
        <end position="257"/>
    </location>
</feature>
<feature type="region of interest" description="Disordered" evidence="2">
    <location>
        <begin position="28"/>
        <end position="51"/>
    </location>
</feature>
<proteinExistence type="predicted"/>
<dbReference type="InterPro" id="IPR024078">
    <property type="entry name" value="LmbE-like_dom_sf"/>
</dbReference>
<gene>
    <name evidence="4" type="ORF">GCM10010430_17720</name>
</gene>
<sequence>MTVRRPIRVSRRAVLAGIAALAVAGCTAKPAAPPVPRPRASLAPEKDGTSGSTIVQVVAHPDDDLYFMNPDLEQSIDANDRLVSVYLNCGESGGVNKVPGAKNPPKPDEAAYAGARRQGLRQAYGLMATGNHLAPWDVSTETLPDGTVVEVDTLGGHQGVQLVFLGVSQHFKTASGDSVSLPDLWANPAAVSRTLVSTGSPVKSSHQVTHDSLVAALAHLLDRYQPTLVRTLDPDPDMQVHDDQHKQHHDQDGYSDHPDHTAAALFTYAALDRHRAAGGRHYTVTAYRGYYNERWPQNLPAQLARRKADVLNAYGGSPDNGCTFTAGCGDYDVGQDRSYGTGWLQRTSVRYPATAPWLRLDADHRLTAFGLLDGQAAMWQESAPGSGKWGEPQLLDGDGLLPGITASLAEDGRWQLFAERMASLGPATADNRREIVTAVQSAKGGPFGAWTSVGNPESDPDHGRRVGGPVLARNADGTTQLFVRNWAKGVSTRQQRADGSWSDWTDLGGADVQEGLAAVTDGSGRIHVFGAGHDTVHHWAQQQPNGPFTVVATDLPAPADPPSAVVRPDGTVLLAYREAKTARPLAHRLEAGGTWKDEPLDLTPRGFGPLTLLALRDGILLAARNNDGGTSLATFGSGKPARWSSVAGPVVGTAALALDVDNRPVLARLGPDAALHCAPVP</sequence>
<evidence type="ECO:0000256" key="2">
    <source>
        <dbReference type="SAM" id="MobiDB-lite"/>
    </source>
</evidence>
<evidence type="ECO:0000313" key="5">
    <source>
        <dbReference type="Proteomes" id="UP001500305"/>
    </source>
</evidence>
<dbReference type="PROSITE" id="PS51257">
    <property type="entry name" value="PROKAR_LIPOPROTEIN"/>
    <property type="match status" value="1"/>
</dbReference>
<dbReference type="Gene3D" id="3.40.50.10320">
    <property type="entry name" value="LmbE-like"/>
    <property type="match status" value="1"/>
</dbReference>
<name>A0ABN3DNN5_9ACTN</name>
<dbReference type="InterPro" id="IPR003737">
    <property type="entry name" value="GlcNAc_PI_deacetylase-related"/>
</dbReference>
<dbReference type="SUPFAM" id="SSF102588">
    <property type="entry name" value="LmbE-like"/>
    <property type="match status" value="1"/>
</dbReference>
<dbReference type="Gene3D" id="2.120.10.70">
    <property type="entry name" value="Fucose-specific lectin"/>
    <property type="match status" value="1"/>
</dbReference>
<keyword evidence="5" id="KW-1185">Reference proteome</keyword>
<feature type="compositionally biased region" description="Basic and acidic residues" evidence="2">
    <location>
        <begin position="238"/>
        <end position="257"/>
    </location>
</feature>
<feature type="signal peptide" evidence="3">
    <location>
        <begin position="1"/>
        <end position="24"/>
    </location>
</feature>
<protein>
    <submittedName>
        <fullName evidence="4">PIG-L family deacetylase</fullName>
    </submittedName>
</protein>
<keyword evidence="3" id="KW-0732">Signal</keyword>
<dbReference type="Pfam" id="PF02585">
    <property type="entry name" value="PIG-L"/>
    <property type="match status" value="1"/>
</dbReference>
<dbReference type="PANTHER" id="PTHR12993">
    <property type="entry name" value="N-ACETYLGLUCOSAMINYL-PHOSPHATIDYLINOSITOL DE-N-ACETYLASE-RELATED"/>
    <property type="match status" value="1"/>
</dbReference>